<sequence length="228" mass="24776">MQELNGLEALEYEMSRNLEALKERQADAKFSRTIGGRIFNWGGRLFAIYCIFRILNSLVNLVTPVPPSTSPAQSPRSVDMLSIGLAKLLSLLPSVHIGDDGVAVISRQISLGLVGVIILSSIRLVLRGVARVLRVTSRNLGASLMLLILAQLMGIYLLSTLVQLRTAFPPPPLRPDVSPDVGLVNLFSTLPEYQLFGSLFDGSFLLAAAGGAVVRWFGDRMRNAGQMD</sequence>
<proteinExistence type="predicted"/>
<dbReference type="AlphaFoldDB" id="A0A4Y9YI78"/>
<reference evidence="3 4" key="1">
    <citation type="submission" date="2019-01" db="EMBL/GenBank/DDBJ databases">
        <title>Genome sequencing of the rare red list fungi Fomitopsis rosea.</title>
        <authorList>
            <person name="Buettner E."/>
            <person name="Kellner H."/>
        </authorList>
    </citation>
    <scope>NUCLEOTIDE SEQUENCE [LARGE SCALE GENOMIC DNA]</scope>
    <source>
        <strain evidence="3 4">DSM 105464</strain>
    </source>
</reference>
<dbReference type="PANTHER" id="PTHR15948">
    <property type="entry name" value="G-PROTEIN COUPLED RECEPTOR 89-RELATED"/>
    <property type="match status" value="1"/>
</dbReference>
<dbReference type="PANTHER" id="PTHR15948:SF0">
    <property type="entry name" value="GOLGI PH REGULATOR A-RELATED"/>
    <property type="match status" value="1"/>
</dbReference>
<dbReference type="EMBL" id="SEKV01000208">
    <property type="protein sequence ID" value="TFY61413.1"/>
    <property type="molecule type" value="Genomic_DNA"/>
</dbReference>
<name>A0A4Y9YI78_9APHY</name>
<dbReference type="InterPro" id="IPR015672">
    <property type="entry name" value="GPHR/GTG"/>
</dbReference>
<protein>
    <recommendedName>
        <fullName evidence="2">Abscisic acid G-protein coupled receptor-like domain-containing protein</fullName>
    </recommendedName>
</protein>
<gene>
    <name evidence="3" type="ORF">EVJ58_g4526</name>
</gene>
<keyword evidence="1" id="KW-1133">Transmembrane helix</keyword>
<dbReference type="InterPro" id="IPR025969">
    <property type="entry name" value="ABA_GPCR_dom"/>
</dbReference>
<dbReference type="Pfam" id="PF12430">
    <property type="entry name" value="ABA_GPCR"/>
    <property type="match status" value="1"/>
</dbReference>
<keyword evidence="1" id="KW-0472">Membrane</keyword>
<organism evidence="3 4">
    <name type="scientific">Rhodofomes roseus</name>
    <dbReference type="NCBI Taxonomy" id="34475"/>
    <lineage>
        <taxon>Eukaryota</taxon>
        <taxon>Fungi</taxon>
        <taxon>Dikarya</taxon>
        <taxon>Basidiomycota</taxon>
        <taxon>Agaricomycotina</taxon>
        <taxon>Agaricomycetes</taxon>
        <taxon>Polyporales</taxon>
        <taxon>Rhodofomes</taxon>
    </lineage>
</organism>
<evidence type="ECO:0000313" key="3">
    <source>
        <dbReference type="EMBL" id="TFY61413.1"/>
    </source>
</evidence>
<dbReference type="Proteomes" id="UP000298390">
    <property type="component" value="Unassembled WGS sequence"/>
</dbReference>
<feature type="transmembrane region" description="Helical" evidence="1">
    <location>
        <begin position="109"/>
        <end position="130"/>
    </location>
</feature>
<comment type="caution">
    <text evidence="3">The sequence shown here is derived from an EMBL/GenBank/DDBJ whole genome shotgun (WGS) entry which is preliminary data.</text>
</comment>
<evidence type="ECO:0000259" key="2">
    <source>
        <dbReference type="Pfam" id="PF12430"/>
    </source>
</evidence>
<feature type="domain" description="Abscisic acid G-protein coupled receptor-like" evidence="2">
    <location>
        <begin position="30"/>
        <end position="219"/>
    </location>
</feature>
<feature type="transmembrane region" description="Helical" evidence="1">
    <location>
        <begin position="195"/>
        <end position="217"/>
    </location>
</feature>
<keyword evidence="1" id="KW-0812">Transmembrane</keyword>
<feature type="transmembrane region" description="Helical" evidence="1">
    <location>
        <begin position="46"/>
        <end position="66"/>
    </location>
</feature>
<dbReference type="STRING" id="34475.A0A4Y9YI78"/>
<feature type="transmembrane region" description="Helical" evidence="1">
    <location>
        <begin position="142"/>
        <end position="164"/>
    </location>
</feature>
<accession>A0A4Y9YI78</accession>
<evidence type="ECO:0000256" key="1">
    <source>
        <dbReference type="SAM" id="Phobius"/>
    </source>
</evidence>
<evidence type="ECO:0000313" key="4">
    <source>
        <dbReference type="Proteomes" id="UP000298390"/>
    </source>
</evidence>